<dbReference type="GO" id="GO:0005525">
    <property type="term" value="F:GTP binding"/>
    <property type="evidence" value="ECO:0007669"/>
    <property type="project" value="InterPro"/>
</dbReference>
<name>A0A9P7KAU0_9AGAR</name>
<accession>A0A9P7KAU0</accession>
<evidence type="ECO:0000256" key="1">
    <source>
        <dbReference type="ARBA" id="ARBA00022741"/>
    </source>
</evidence>
<organism evidence="3 4">
    <name type="scientific">Asterophora parasitica</name>
    <dbReference type="NCBI Taxonomy" id="117018"/>
    <lineage>
        <taxon>Eukaryota</taxon>
        <taxon>Fungi</taxon>
        <taxon>Dikarya</taxon>
        <taxon>Basidiomycota</taxon>
        <taxon>Agaricomycotina</taxon>
        <taxon>Agaricomycetes</taxon>
        <taxon>Agaricomycetidae</taxon>
        <taxon>Agaricales</taxon>
        <taxon>Tricholomatineae</taxon>
        <taxon>Lyophyllaceae</taxon>
        <taxon>Asterophora</taxon>
    </lineage>
</organism>
<proteinExistence type="predicted"/>
<dbReference type="Pfam" id="PF00071">
    <property type="entry name" value="Ras"/>
    <property type="match status" value="1"/>
</dbReference>
<dbReference type="Proteomes" id="UP000775547">
    <property type="component" value="Unassembled WGS sequence"/>
</dbReference>
<feature type="compositionally biased region" description="Basic residues" evidence="2">
    <location>
        <begin position="117"/>
        <end position="129"/>
    </location>
</feature>
<dbReference type="PANTHER" id="PTHR47978">
    <property type="match status" value="1"/>
</dbReference>
<comment type="caution">
    <text evidence="3">The sequence shown here is derived from an EMBL/GenBank/DDBJ whole genome shotgun (WGS) entry which is preliminary data.</text>
</comment>
<dbReference type="InterPro" id="IPR027417">
    <property type="entry name" value="P-loop_NTPase"/>
</dbReference>
<gene>
    <name evidence="3" type="ORF">DXG03_005770</name>
</gene>
<sequence>MDAALLMFDVTTPETMTALNKWWAEFRHCAPLADEDMEDYCCVVVGNKRDLAGRDGKDPVSEDEALKFLRELVPPTFRTPSPTDGDPPQPSTIDFPSSAPLAIISNGNASASTPSHSPKHHLSKSRSRSASRFYSAGTMSTTLSIYHTPSSSLFDIYQSARSSPEPWFSNSSSSLTPSRRTPRLSTGSASSGSAPTITPSLFAREHTAASSTTTQEADQELEPELDPYAFPVLPPPPARGPKLFFTSAKTGEGVSAVFAYIAQRVVRRWEYEERIEARRVHLRISDPGPDPRTRASIRLGVEVPERVRAKLDACCGS</sequence>
<dbReference type="Gene3D" id="3.40.50.300">
    <property type="entry name" value="P-loop containing nucleotide triphosphate hydrolases"/>
    <property type="match status" value="1"/>
</dbReference>
<reference evidence="3" key="1">
    <citation type="submission" date="2020-07" db="EMBL/GenBank/DDBJ databases">
        <authorList>
            <person name="Nieuwenhuis M."/>
            <person name="Van De Peppel L.J.J."/>
        </authorList>
    </citation>
    <scope>NUCLEOTIDE SEQUENCE</scope>
    <source>
        <strain evidence="3">AP01</strain>
        <tissue evidence="3">Mycelium</tissue>
    </source>
</reference>
<dbReference type="OrthoDB" id="9989112at2759"/>
<evidence type="ECO:0008006" key="5">
    <source>
        <dbReference type="Google" id="ProtNLM"/>
    </source>
</evidence>
<dbReference type="GO" id="GO:0003924">
    <property type="term" value="F:GTPase activity"/>
    <property type="evidence" value="ECO:0007669"/>
    <property type="project" value="InterPro"/>
</dbReference>
<protein>
    <recommendedName>
        <fullName evidence="5">Ras-domain-containing protein</fullName>
    </recommendedName>
</protein>
<reference evidence="3" key="2">
    <citation type="submission" date="2021-10" db="EMBL/GenBank/DDBJ databases">
        <title>Phylogenomics reveals ancestral predisposition of the termite-cultivated fungus Termitomyces towards a domesticated lifestyle.</title>
        <authorList>
            <person name="Auxier B."/>
            <person name="Grum-Grzhimaylo A."/>
            <person name="Cardenas M.E."/>
            <person name="Lodge J.D."/>
            <person name="Laessoe T."/>
            <person name="Pedersen O."/>
            <person name="Smith M.E."/>
            <person name="Kuyper T.W."/>
            <person name="Franco-Molano E.A."/>
            <person name="Baroni T.J."/>
            <person name="Aanen D.K."/>
        </authorList>
    </citation>
    <scope>NUCLEOTIDE SEQUENCE</scope>
    <source>
        <strain evidence="3">AP01</strain>
        <tissue evidence="3">Mycelium</tissue>
    </source>
</reference>
<feature type="region of interest" description="Disordered" evidence="2">
    <location>
        <begin position="73"/>
        <end position="130"/>
    </location>
</feature>
<dbReference type="SUPFAM" id="SSF52540">
    <property type="entry name" value="P-loop containing nucleoside triphosphate hydrolases"/>
    <property type="match status" value="1"/>
</dbReference>
<keyword evidence="1" id="KW-0547">Nucleotide-binding</keyword>
<keyword evidence="4" id="KW-1185">Reference proteome</keyword>
<evidence type="ECO:0000313" key="3">
    <source>
        <dbReference type="EMBL" id="KAG5641206.1"/>
    </source>
</evidence>
<feature type="region of interest" description="Disordered" evidence="2">
    <location>
        <begin position="164"/>
        <end position="198"/>
    </location>
</feature>
<dbReference type="EMBL" id="JABCKV010000363">
    <property type="protein sequence ID" value="KAG5641206.1"/>
    <property type="molecule type" value="Genomic_DNA"/>
</dbReference>
<evidence type="ECO:0000256" key="2">
    <source>
        <dbReference type="SAM" id="MobiDB-lite"/>
    </source>
</evidence>
<evidence type="ECO:0000313" key="4">
    <source>
        <dbReference type="Proteomes" id="UP000775547"/>
    </source>
</evidence>
<dbReference type="AlphaFoldDB" id="A0A9P7KAU0"/>
<dbReference type="InterPro" id="IPR001806">
    <property type="entry name" value="Small_GTPase"/>
</dbReference>